<protein>
    <recommendedName>
        <fullName evidence="2">CBM2 domain-containing protein</fullName>
    </recommendedName>
</protein>
<feature type="region of interest" description="Disordered" evidence="1">
    <location>
        <begin position="1"/>
        <end position="352"/>
    </location>
</feature>
<evidence type="ECO:0000313" key="3">
    <source>
        <dbReference type="EMBL" id="MFI7443577.1"/>
    </source>
</evidence>
<feature type="compositionally biased region" description="Low complexity" evidence="1">
    <location>
        <begin position="478"/>
        <end position="494"/>
    </location>
</feature>
<organism evidence="3 4">
    <name type="scientific">Nonomuraea indica</name>
    <dbReference type="NCBI Taxonomy" id="1581193"/>
    <lineage>
        <taxon>Bacteria</taxon>
        <taxon>Bacillati</taxon>
        <taxon>Actinomycetota</taxon>
        <taxon>Actinomycetes</taxon>
        <taxon>Streptosporangiales</taxon>
        <taxon>Streptosporangiaceae</taxon>
        <taxon>Nonomuraea</taxon>
    </lineage>
</organism>
<dbReference type="RefSeq" id="WP_397023746.1">
    <property type="nucleotide sequence ID" value="NZ_JBITMB010000006.1"/>
</dbReference>
<dbReference type="SUPFAM" id="SSF49384">
    <property type="entry name" value="Carbohydrate-binding domain"/>
    <property type="match status" value="1"/>
</dbReference>
<dbReference type="Proteomes" id="UP001612928">
    <property type="component" value="Unassembled WGS sequence"/>
</dbReference>
<comment type="caution">
    <text evidence="3">The sequence shown here is derived from an EMBL/GenBank/DDBJ whole genome shotgun (WGS) entry which is preliminary data.</text>
</comment>
<feature type="compositionally biased region" description="Basic and acidic residues" evidence="1">
    <location>
        <begin position="262"/>
        <end position="271"/>
    </location>
</feature>
<feature type="region of interest" description="Disordered" evidence="1">
    <location>
        <begin position="396"/>
        <end position="525"/>
    </location>
</feature>
<feature type="compositionally biased region" description="Low complexity" evidence="1">
    <location>
        <begin position="167"/>
        <end position="179"/>
    </location>
</feature>
<evidence type="ECO:0000259" key="2">
    <source>
        <dbReference type="SMART" id="SM00637"/>
    </source>
</evidence>
<evidence type="ECO:0000256" key="1">
    <source>
        <dbReference type="SAM" id="MobiDB-lite"/>
    </source>
</evidence>
<feature type="compositionally biased region" description="Gly residues" evidence="1">
    <location>
        <begin position="192"/>
        <end position="219"/>
    </location>
</feature>
<evidence type="ECO:0000313" key="4">
    <source>
        <dbReference type="Proteomes" id="UP001612928"/>
    </source>
</evidence>
<feature type="compositionally biased region" description="Basic and acidic residues" evidence="1">
    <location>
        <begin position="49"/>
        <end position="58"/>
    </location>
</feature>
<feature type="compositionally biased region" description="Acidic residues" evidence="1">
    <location>
        <begin position="411"/>
        <end position="430"/>
    </location>
</feature>
<sequence>MGRHTGGADDANERGNGRSDDSPEGDLGIDADRAAQWAAVPDPSAKSSFWDRVDEPRADAPGWPELPDRVEVTGQWAPMPQRDPGEAIRRSQSDPFETTGAFAPPPRADGGSVPPADQPFETTGAFARPPEWDAPAPGDAPDSTQTFGPPVFDAPRPADPFGGGSGPFAAAGRPAAPEPSDTHVFGPSMSAQGGGALGDAGPQGGGVFGDAYQQGGGAFGDASQRDGGAFGDGGARSAFGDTRPQGAGPAGDATQAFGAPGDRQDPSDGSERTQALQAPGGPPEPGDVKVYGSPTMVDATAPEWSERDNGFLGSGWSSDGPAEEEPAGRRRGRRKPPPGGDDLDRTDVSGGGRRGRLALLSVAAVVVVLGGTVAGVKLMSDSGGAEQCQGATCAAVQGTSQPGPTAASPVDEAEEPVEEEAAEEDTEEPTENAKPSDTPTPRATATAPAPRRTSSPEPKPTRTKKEQVRPSDEPSPPTFEETSPSETPTDEVTTIIDPGGKPTDGTTAAPLPTGTVTPPQGGGQTVNVDFDVVRQRVTGYTARVAVVNASAQPLRSPTLSLPVEGRVLGVKGAEWSQDGDLLIIDVTGSLEAGGSAAITFTATGKGAQPANCGLIGGECAVS</sequence>
<gene>
    <name evidence="3" type="ORF">ACIBP5_26705</name>
</gene>
<feature type="compositionally biased region" description="Basic and acidic residues" evidence="1">
    <location>
        <begin position="11"/>
        <end position="21"/>
    </location>
</feature>
<feature type="compositionally biased region" description="Low complexity" evidence="1">
    <location>
        <begin position="510"/>
        <end position="519"/>
    </location>
</feature>
<dbReference type="InterPro" id="IPR012291">
    <property type="entry name" value="CBM2_carb-bd_dom_sf"/>
</dbReference>
<name>A0ABW8AAR1_9ACTN</name>
<feature type="compositionally biased region" description="Low complexity" evidence="1">
    <location>
        <begin position="439"/>
        <end position="453"/>
    </location>
</feature>
<proteinExistence type="predicted"/>
<dbReference type="InterPro" id="IPR008965">
    <property type="entry name" value="CBM2/CBM3_carb-bd_dom_sf"/>
</dbReference>
<dbReference type="EMBL" id="JBITMB010000006">
    <property type="protein sequence ID" value="MFI7443577.1"/>
    <property type="molecule type" value="Genomic_DNA"/>
</dbReference>
<dbReference type="InterPro" id="IPR001919">
    <property type="entry name" value="CBD2"/>
</dbReference>
<keyword evidence="4" id="KW-1185">Reference proteome</keyword>
<feature type="compositionally biased region" description="Basic and acidic residues" evidence="1">
    <location>
        <begin position="459"/>
        <end position="472"/>
    </location>
</feature>
<accession>A0ABW8AAR1</accession>
<dbReference type="SMART" id="SM00637">
    <property type="entry name" value="CBD_II"/>
    <property type="match status" value="1"/>
</dbReference>
<feature type="domain" description="CBM2" evidence="2">
    <location>
        <begin position="526"/>
        <end position="619"/>
    </location>
</feature>
<dbReference type="Gene3D" id="2.60.40.290">
    <property type="match status" value="1"/>
</dbReference>
<feature type="compositionally biased region" description="Basic and acidic residues" evidence="1">
    <location>
        <begin position="83"/>
        <end position="92"/>
    </location>
</feature>
<reference evidence="3 4" key="1">
    <citation type="submission" date="2024-10" db="EMBL/GenBank/DDBJ databases">
        <title>The Natural Products Discovery Center: Release of the First 8490 Sequenced Strains for Exploring Actinobacteria Biosynthetic Diversity.</title>
        <authorList>
            <person name="Kalkreuter E."/>
            <person name="Kautsar S.A."/>
            <person name="Yang D."/>
            <person name="Bader C.D."/>
            <person name="Teijaro C.N."/>
            <person name="Fluegel L."/>
            <person name="Davis C.M."/>
            <person name="Simpson J.R."/>
            <person name="Lauterbach L."/>
            <person name="Steele A.D."/>
            <person name="Gui C."/>
            <person name="Meng S."/>
            <person name="Li G."/>
            <person name="Viehrig K."/>
            <person name="Ye F."/>
            <person name="Su P."/>
            <person name="Kiefer A.F."/>
            <person name="Nichols A."/>
            <person name="Cepeda A.J."/>
            <person name="Yan W."/>
            <person name="Fan B."/>
            <person name="Jiang Y."/>
            <person name="Adhikari A."/>
            <person name="Zheng C.-J."/>
            <person name="Schuster L."/>
            <person name="Cowan T.M."/>
            <person name="Smanski M.J."/>
            <person name="Chevrette M.G."/>
            <person name="De Carvalho L.P.S."/>
            <person name="Shen B."/>
        </authorList>
    </citation>
    <scope>NUCLEOTIDE SEQUENCE [LARGE SCALE GENOMIC DNA]</scope>
    <source>
        <strain evidence="3 4">NPDC049503</strain>
    </source>
</reference>